<feature type="transmembrane region" description="Helical" evidence="6">
    <location>
        <begin position="425"/>
        <end position="450"/>
    </location>
</feature>
<evidence type="ECO:0000256" key="3">
    <source>
        <dbReference type="ARBA" id="ARBA00022692"/>
    </source>
</evidence>
<feature type="transmembrane region" description="Helical" evidence="6">
    <location>
        <begin position="190"/>
        <end position="208"/>
    </location>
</feature>
<dbReference type="PIRSF" id="PIRSF006060">
    <property type="entry name" value="AA_transporter"/>
    <property type="match status" value="1"/>
</dbReference>
<feature type="transmembrane region" description="Helical" evidence="6">
    <location>
        <begin position="220"/>
        <end position="240"/>
    </location>
</feature>
<feature type="transmembrane region" description="Helical" evidence="6">
    <location>
        <begin position="99"/>
        <end position="118"/>
    </location>
</feature>
<keyword evidence="5 6" id="KW-0472">Membrane</keyword>
<evidence type="ECO:0000313" key="7">
    <source>
        <dbReference type="EMBL" id="KAK0509139.1"/>
    </source>
</evidence>
<keyword evidence="8" id="KW-1185">Reference proteome</keyword>
<feature type="transmembrane region" description="Helical" evidence="6">
    <location>
        <begin position="353"/>
        <end position="372"/>
    </location>
</feature>
<dbReference type="PANTHER" id="PTHR45649:SF41">
    <property type="entry name" value="TRANSPORTER, PUTATIVE (EUROFUNG)-RELATED"/>
    <property type="match status" value="1"/>
</dbReference>
<dbReference type="AlphaFoldDB" id="A0AA39QVJ3"/>
<comment type="subcellular location">
    <subcellularLocation>
        <location evidence="1">Membrane</location>
        <topology evidence="1">Multi-pass membrane protein</topology>
    </subcellularLocation>
</comment>
<feature type="transmembrane region" description="Helical" evidence="6">
    <location>
        <begin position="300"/>
        <end position="323"/>
    </location>
</feature>
<dbReference type="Gene3D" id="1.20.1740.10">
    <property type="entry name" value="Amino acid/polyamine transporter I"/>
    <property type="match status" value="1"/>
</dbReference>
<keyword evidence="4 6" id="KW-1133">Transmembrane helix</keyword>
<evidence type="ECO:0000256" key="5">
    <source>
        <dbReference type="ARBA" id="ARBA00023136"/>
    </source>
</evidence>
<evidence type="ECO:0000313" key="8">
    <source>
        <dbReference type="Proteomes" id="UP001166286"/>
    </source>
</evidence>
<evidence type="ECO:0000256" key="1">
    <source>
        <dbReference type="ARBA" id="ARBA00004141"/>
    </source>
</evidence>
<feature type="transmembrane region" description="Helical" evidence="6">
    <location>
        <begin position="505"/>
        <end position="522"/>
    </location>
</feature>
<feature type="transmembrane region" description="Helical" evidence="6">
    <location>
        <begin position="67"/>
        <end position="93"/>
    </location>
</feature>
<dbReference type="Proteomes" id="UP001166286">
    <property type="component" value="Unassembled WGS sequence"/>
</dbReference>
<dbReference type="Pfam" id="PF13520">
    <property type="entry name" value="AA_permease_2"/>
    <property type="match status" value="1"/>
</dbReference>
<protein>
    <recommendedName>
        <fullName evidence="9">Amino acid transporter</fullName>
    </recommendedName>
</protein>
<dbReference type="PANTHER" id="PTHR45649">
    <property type="entry name" value="AMINO-ACID PERMEASE BAT1"/>
    <property type="match status" value="1"/>
</dbReference>
<evidence type="ECO:0008006" key="9">
    <source>
        <dbReference type="Google" id="ProtNLM"/>
    </source>
</evidence>
<keyword evidence="3 6" id="KW-0812">Transmembrane</keyword>
<feature type="transmembrane region" description="Helical" evidence="6">
    <location>
        <begin position="260"/>
        <end position="279"/>
    </location>
</feature>
<keyword evidence="2" id="KW-0813">Transport</keyword>
<proteinExistence type="predicted"/>
<sequence>MRSPDSATKGNEDYIKPTTKISTEGVSSDVPTHDFEIVADKWQGTTADKHDMLMLGRSQVLRRNFNFISILGFAAVLICTWEILFANLLFALTDGGTGGLFWGYTVTVVASIFIYLSIAEMASLSPTAGGQYHWVSEFSPGCCQKYLSYITGWLLATGWQGSVVGLSFLAGTIIQGLVALNHPSYVPQRWHGTLLVIAVVTFCIFFNTSFARKLPLVEGCLVVVHILGLFAIMIPLWILAPRNDSYTALLQFTNGGNWDTMGVAFMIGLLTSLGSMLGFDCAVHMAEEVKDASTTLPHAIIWGVALNAILGFITIFTLCFTITDPEAVLNGSTGYPFIQHFYNVTRSYAGTDVLTAIIIITLVSAVISEIATASRQIWAFARDNGLPFSPFLRRVKPGWNIPLNAVWVSFGSGVAISLINIGSAVALNAIISLTISALLASYIISIGCFLSKRLRDEPLPSSRFSLGRYGMTINIIALVFLISFFVFCFFPTARPVTAQTMNWNIAMFGGIALFATAYYVVIGHKQYRPPIDIQNRNI</sequence>
<dbReference type="GO" id="GO:0022857">
    <property type="term" value="F:transmembrane transporter activity"/>
    <property type="evidence" value="ECO:0007669"/>
    <property type="project" value="InterPro"/>
</dbReference>
<feature type="transmembrane region" description="Helical" evidence="6">
    <location>
        <begin position="401"/>
        <end position="419"/>
    </location>
</feature>
<accession>A0AA39QVJ3</accession>
<evidence type="ECO:0000256" key="6">
    <source>
        <dbReference type="SAM" id="Phobius"/>
    </source>
</evidence>
<reference evidence="7" key="1">
    <citation type="submission" date="2023-03" db="EMBL/GenBank/DDBJ databases">
        <title>Complete genome of Cladonia borealis.</title>
        <authorList>
            <person name="Park H."/>
        </authorList>
    </citation>
    <scope>NUCLEOTIDE SEQUENCE</scope>
    <source>
        <strain evidence="7">ANT050790</strain>
    </source>
</reference>
<organism evidence="7 8">
    <name type="scientific">Cladonia borealis</name>
    <dbReference type="NCBI Taxonomy" id="184061"/>
    <lineage>
        <taxon>Eukaryota</taxon>
        <taxon>Fungi</taxon>
        <taxon>Dikarya</taxon>
        <taxon>Ascomycota</taxon>
        <taxon>Pezizomycotina</taxon>
        <taxon>Lecanoromycetes</taxon>
        <taxon>OSLEUM clade</taxon>
        <taxon>Lecanoromycetidae</taxon>
        <taxon>Lecanorales</taxon>
        <taxon>Lecanorineae</taxon>
        <taxon>Cladoniaceae</taxon>
        <taxon>Cladonia</taxon>
    </lineage>
</organism>
<dbReference type="GO" id="GO:0016020">
    <property type="term" value="C:membrane"/>
    <property type="evidence" value="ECO:0007669"/>
    <property type="project" value="UniProtKB-SubCell"/>
</dbReference>
<comment type="caution">
    <text evidence="7">The sequence shown here is derived from an EMBL/GenBank/DDBJ whole genome shotgun (WGS) entry which is preliminary data.</text>
</comment>
<evidence type="ECO:0000256" key="4">
    <source>
        <dbReference type="ARBA" id="ARBA00022989"/>
    </source>
</evidence>
<feature type="transmembrane region" description="Helical" evidence="6">
    <location>
        <begin position="471"/>
        <end position="493"/>
    </location>
</feature>
<gene>
    <name evidence="7" type="ORF">JMJ35_008510</name>
</gene>
<name>A0AA39QVJ3_9LECA</name>
<evidence type="ECO:0000256" key="2">
    <source>
        <dbReference type="ARBA" id="ARBA00022448"/>
    </source>
</evidence>
<dbReference type="EMBL" id="JAFEKC020000019">
    <property type="protein sequence ID" value="KAK0509139.1"/>
    <property type="molecule type" value="Genomic_DNA"/>
</dbReference>
<dbReference type="InterPro" id="IPR002293">
    <property type="entry name" value="AA/rel_permease1"/>
</dbReference>
<feature type="transmembrane region" description="Helical" evidence="6">
    <location>
        <begin position="153"/>
        <end position="178"/>
    </location>
</feature>